<feature type="transmembrane region" description="Helical" evidence="2">
    <location>
        <begin position="1733"/>
        <end position="1754"/>
    </location>
</feature>
<feature type="compositionally biased region" description="Polar residues" evidence="1">
    <location>
        <begin position="1238"/>
        <end position="1250"/>
    </location>
</feature>
<keyword evidence="2" id="KW-1133">Transmembrane helix</keyword>
<dbReference type="SUPFAM" id="SSF56300">
    <property type="entry name" value="Metallo-dependent phosphatases"/>
    <property type="match status" value="1"/>
</dbReference>
<feature type="compositionally biased region" description="Polar residues" evidence="1">
    <location>
        <begin position="1699"/>
        <end position="1716"/>
    </location>
</feature>
<dbReference type="Gene3D" id="3.60.21.10">
    <property type="match status" value="1"/>
</dbReference>
<gene>
    <name evidence="4" type="ORF">BAQU_0399</name>
</gene>
<feature type="region of interest" description="Disordered" evidence="1">
    <location>
        <begin position="1614"/>
        <end position="1633"/>
    </location>
</feature>
<dbReference type="EMBL" id="MWXA01000003">
    <property type="protein sequence ID" value="OZG67755.1"/>
    <property type="molecule type" value="Genomic_DNA"/>
</dbReference>
<organism evidence="4 5">
    <name type="scientific">Bifidobacterium aquikefiri</name>
    <dbReference type="NCBI Taxonomy" id="1653207"/>
    <lineage>
        <taxon>Bacteria</taxon>
        <taxon>Bacillati</taxon>
        <taxon>Actinomycetota</taxon>
        <taxon>Actinomycetes</taxon>
        <taxon>Bifidobacteriales</taxon>
        <taxon>Bifidobacteriaceae</taxon>
        <taxon>Bifidobacterium</taxon>
    </lineage>
</organism>
<dbReference type="GO" id="GO:0016787">
    <property type="term" value="F:hydrolase activity"/>
    <property type="evidence" value="ECO:0007669"/>
    <property type="project" value="InterPro"/>
</dbReference>
<feature type="domain" description="LTD" evidence="3">
    <location>
        <begin position="71"/>
        <end position="256"/>
    </location>
</feature>
<evidence type="ECO:0000259" key="3">
    <source>
        <dbReference type="PROSITE" id="PS51841"/>
    </source>
</evidence>
<proteinExistence type="predicted"/>
<keyword evidence="2" id="KW-0812">Transmembrane</keyword>
<sequence length="1760" mass="187355">MPPSQAHVWSTVLVKGKTVFSITRFTENGRKSMRSRGKKFAGRVMQSMSALIASALALTGVLVATPVQAAETSQASITGAMPVVITELAVKTANGTFTDANGTKQLVNIGEFIELTNVSEKPVSVSDLSLSYNGVDWTPEAFDAAAGGNAQNPQIPAKSSIVLWDNYANVTAEGITPRLITGDDFNAFWKERTQTDPKLVMNSTLFTISKGAGMANTSQRTLVLTQKSTNATNTVNYSTSGDVDTTIDYAYSEQGTGKLSLNNAATPGTTIEGQVPASWPAVSGRKVTVTDISNAPKSAADSDAIKLAAKVESSDGDSSIGSVRLYIKTNVDSSYSDSSFDGIKNNDEWSFTIPAGTLTGKTSISYEFVAKDVDGVQTASEPATIALTAKPSDQYGKATVPLVITEIAPDTANVGVSDGYEFIEVTNVADKTINFSDNYTLYYSYPDQGDSGDVEWPASQSSITIAAGASIVFWIKNGPNNDLTAVDFNNNFGLKGSKALSLGANLFEISSAGMANNSARVLKIETKTKTLISSAAYPDNASTNLTGDTHSLQYSYTAGQSETKLVRSDQDPTPGFVQDNDIRATAYTYPAITAAPDVIDNTPTAFGSDQDLAFSFDITSKVALNRVTLFVRHAGESDFTSHNLVKPAGSDTYSYTENKIDLIRVKNVEYYLEISDGINPKFTEATKAVINSDFTDSTVRLNVKDGQFVRGKATLRGTGTSSNDMPRLSIDGDGVDSDKVSNSLESEPYIAAEITQTDIFFFNSFTTKTTISGTPTEEDWKDNVIGSFDDGTYGDTQTVSFPVPLDQIHDNKLSLYMNAGTKSSATDILDDQGNVNTENADNYLASNIRLVLPDGTHLKVSKAVAAVSPGASGVVSDKDVTDEVANATNSIKIGDSAGQYEYIRLDFSIDPASVRSQQYTWDTTKAADGEHTVQATADAGDAQAKVVVDNTKPSIDPELSADKSTSNTLRGNIVINAKASDETSGIPNSGESGALSATLSDGAGEAKSITLPYSTASSKLPAGLHTVTFTVSDKAGNVTTKSVPFTTYSENPTIVSTSSVDGTKSQAPKLSVAAQGNPGDELNVKFYAGEEYKPGNAQQIAVASGTTTQSGLAATTAGTSLPSDDAAKLDATDGKVVTTTATQSGFPYQSFTVNIPANIAKDSQATTTIHWSGQSQANADIYAFAKNTTTNAWDEVARVSADSQGKAVIAQNVANKDHVAKNAMTVVIQNGAGYASGNLTQNASSEQTNPDGLKSPDSATTSTINGADGEPVVTMNDDAISQEATPRSDYDFSFAWESDTQYYNANYDNDGYYQHQENIHNWLINNRQAMNIQYLFHTGDIVDDADIPAQWQRADAQYKKLDEAGFPYGVLAGNHDVDHKDENYVNFSKNFGESRYASNPWYGGSFEDNRGHYDLISAGGIDFIVVSVGWGVEQDEIDWTNKILAQYPNRVAILNFHEYLLASGGLGLIPQEIYKQVVVPNKNVKMVFSGHYHSAQKTVSRIDSDGDGKPDRNVLNLLFDYQALEEGGMGFLRLMHINTQNDTMEVRTYSPSIQKYGSQTVSSSSFKPSDEEFTVNLSELGIAPRTAQGSEKTIATDSFAAELQGSTLIASTTATSTVKKASRSVDTQTGDTQNAQVEWKNAPAGKHGWYAVVTNQYGGSSTSKVNYVNAVDRDGTGNDGNHNHGDGSTGGSSHDQHDQTGQGVTTKPSGSDTAQSGKAEIGQGQLSRTGTNLSVIAIAMVALASCGIAVRRVARRSARH</sequence>
<dbReference type="PANTHER" id="PTHR43143">
    <property type="entry name" value="METALLOPHOSPHOESTERASE, CALCINEURIN SUPERFAMILY"/>
    <property type="match status" value="1"/>
</dbReference>
<protein>
    <submittedName>
        <fullName evidence="4">Metallophosphoesterase</fullName>
    </submittedName>
</protein>
<feature type="compositionally biased region" description="Basic and acidic residues" evidence="1">
    <location>
        <begin position="1671"/>
        <end position="1685"/>
    </location>
</feature>
<keyword evidence="2" id="KW-0472">Membrane</keyword>
<feature type="region of interest" description="Disordered" evidence="1">
    <location>
        <begin position="1238"/>
        <end position="1273"/>
    </location>
</feature>
<dbReference type="Pfam" id="PF00149">
    <property type="entry name" value="Metallophos"/>
    <property type="match status" value="1"/>
</dbReference>
<reference evidence="4 5" key="1">
    <citation type="journal article" date="2017" name="BMC Genomics">
        <title>Comparative genomic and phylogenomic analyses of the Bifidobacteriaceae family.</title>
        <authorList>
            <person name="Lugli G.A."/>
            <person name="Milani C."/>
            <person name="Turroni F."/>
            <person name="Duranti S."/>
            <person name="Mancabelli L."/>
            <person name="Mangifesta M."/>
            <person name="Ferrario C."/>
            <person name="Modesto M."/>
            <person name="Mattarelli P."/>
            <person name="Jiri K."/>
            <person name="van Sinderen D."/>
            <person name="Ventura M."/>
        </authorList>
    </citation>
    <scope>NUCLEOTIDE SEQUENCE [LARGE SCALE GENOMIC DNA]</scope>
    <source>
        <strain evidence="4 5">LMG 28769</strain>
    </source>
</reference>
<evidence type="ECO:0000256" key="1">
    <source>
        <dbReference type="SAM" id="MobiDB-lite"/>
    </source>
</evidence>
<dbReference type="Proteomes" id="UP000216451">
    <property type="component" value="Unassembled WGS sequence"/>
</dbReference>
<dbReference type="PROSITE" id="PS51841">
    <property type="entry name" value="LTD"/>
    <property type="match status" value="2"/>
</dbReference>
<keyword evidence="5" id="KW-1185">Reference proteome</keyword>
<feature type="region of interest" description="Disordered" evidence="1">
    <location>
        <begin position="1670"/>
        <end position="1724"/>
    </location>
</feature>
<evidence type="ECO:0000313" key="4">
    <source>
        <dbReference type="EMBL" id="OZG67755.1"/>
    </source>
</evidence>
<evidence type="ECO:0000256" key="2">
    <source>
        <dbReference type="SAM" id="Phobius"/>
    </source>
</evidence>
<dbReference type="InterPro" id="IPR001322">
    <property type="entry name" value="Lamin_tail_dom"/>
</dbReference>
<feature type="region of interest" description="Disordered" evidence="1">
    <location>
        <begin position="714"/>
        <end position="736"/>
    </location>
</feature>
<dbReference type="InterPro" id="IPR051918">
    <property type="entry name" value="STPP_CPPED1"/>
</dbReference>
<feature type="domain" description="LTD" evidence="3">
    <location>
        <begin position="381"/>
        <end position="591"/>
    </location>
</feature>
<dbReference type="InterPro" id="IPR004843">
    <property type="entry name" value="Calcineurin-like_PHP"/>
</dbReference>
<comment type="caution">
    <text evidence="4">The sequence shown here is derived from an EMBL/GenBank/DDBJ whole genome shotgun (WGS) entry which is preliminary data.</text>
</comment>
<dbReference type="PANTHER" id="PTHR43143:SF5">
    <property type="entry name" value="SECRETED PROTEIN"/>
    <property type="match status" value="1"/>
</dbReference>
<dbReference type="InterPro" id="IPR029052">
    <property type="entry name" value="Metallo-depent_PP-like"/>
</dbReference>
<accession>A0A261G984</accession>
<name>A0A261G984_9BIFI</name>
<evidence type="ECO:0000313" key="5">
    <source>
        <dbReference type="Proteomes" id="UP000216451"/>
    </source>
</evidence>